<gene>
    <name evidence="1" type="ORF">HPE63_02075</name>
</gene>
<dbReference type="RefSeq" id="WP_188312565.1">
    <property type="nucleotide sequence ID" value="NZ_JABTCG010000001.1"/>
</dbReference>
<dbReference type="SUPFAM" id="SSF109854">
    <property type="entry name" value="DinB/YfiT-like putative metalloenzymes"/>
    <property type="match status" value="1"/>
</dbReference>
<dbReference type="EMBL" id="JABTCG010000001">
    <property type="protein sequence ID" value="MBD0849441.1"/>
    <property type="molecule type" value="Genomic_DNA"/>
</dbReference>
<protein>
    <submittedName>
        <fullName evidence="1">DUF1572 family protein</fullName>
    </submittedName>
</protein>
<sequence>MEEKIREEFVQNSLYRLDENMRMNFISLKHLSDEDIWKRPNESLNSIGNLILHICGNMTQYVIASLGGTEDIRERDVEFTVESGYTKKELLQKLADTVEAAKRVINDAKVDQLVRKREVQGFYFSGIGVVLHAVEHYSYHTGQIAFWVKQVKNMDLGFYDGQDLNVKNSD</sequence>
<evidence type="ECO:0000313" key="2">
    <source>
        <dbReference type="Proteomes" id="UP000598350"/>
    </source>
</evidence>
<proteinExistence type="predicted"/>
<accession>A0ABR7V823</accession>
<name>A0ABR7V823_9FLAO</name>
<keyword evidence="2" id="KW-1185">Reference proteome</keyword>
<comment type="caution">
    <text evidence="1">The sequence shown here is derived from an EMBL/GenBank/DDBJ whole genome shotgun (WGS) entry which is preliminary data.</text>
</comment>
<evidence type="ECO:0000313" key="1">
    <source>
        <dbReference type="EMBL" id="MBD0849441.1"/>
    </source>
</evidence>
<organism evidence="1 2">
    <name type="scientific">Maribacter arenosus</name>
    <dbReference type="NCBI Taxonomy" id="1854708"/>
    <lineage>
        <taxon>Bacteria</taxon>
        <taxon>Pseudomonadati</taxon>
        <taxon>Bacteroidota</taxon>
        <taxon>Flavobacteriia</taxon>
        <taxon>Flavobacteriales</taxon>
        <taxon>Flavobacteriaceae</taxon>
        <taxon>Maribacter</taxon>
    </lineage>
</organism>
<dbReference type="Pfam" id="PF07609">
    <property type="entry name" value="DUF1572"/>
    <property type="match status" value="1"/>
</dbReference>
<dbReference type="Gene3D" id="1.20.120.450">
    <property type="entry name" value="dinb family like domain"/>
    <property type="match status" value="1"/>
</dbReference>
<reference evidence="1 2" key="1">
    <citation type="submission" date="2020-05" db="EMBL/GenBank/DDBJ databases">
        <title>The draft genome sequence of Maribacter arenosus CAU 1321.</title>
        <authorList>
            <person name="Mu L."/>
        </authorList>
    </citation>
    <scope>NUCLEOTIDE SEQUENCE [LARGE SCALE GENOMIC DNA]</scope>
    <source>
        <strain evidence="1 2">CAU 1321</strain>
    </source>
</reference>
<dbReference type="InterPro" id="IPR034660">
    <property type="entry name" value="DinB/YfiT-like"/>
</dbReference>
<dbReference type="InterPro" id="IPR011466">
    <property type="entry name" value="DUF1572"/>
</dbReference>
<dbReference type="Proteomes" id="UP000598350">
    <property type="component" value="Unassembled WGS sequence"/>
</dbReference>